<gene>
    <name evidence="8" type="ORF">JZK55_15930</name>
</gene>
<dbReference type="InterPro" id="IPR007816">
    <property type="entry name" value="ResB-like_domain"/>
</dbReference>
<keyword evidence="3" id="KW-0201">Cytochrome c-type biogenesis</keyword>
<dbReference type="Proteomes" id="UP000516360">
    <property type="component" value="Chromosome"/>
</dbReference>
<dbReference type="InterPro" id="IPR023494">
    <property type="entry name" value="Cyt_c_bgen_Ccs1/CcsB/ResB"/>
</dbReference>
<feature type="transmembrane region" description="Helical" evidence="6">
    <location>
        <begin position="175"/>
        <end position="199"/>
    </location>
</feature>
<dbReference type="PANTHER" id="PTHR31566:SF0">
    <property type="entry name" value="CYTOCHROME C BIOGENESIS PROTEIN CCS1, CHLOROPLASTIC"/>
    <property type="match status" value="1"/>
</dbReference>
<evidence type="ECO:0000313" key="8">
    <source>
        <dbReference type="EMBL" id="BCB96671.1"/>
    </source>
</evidence>
<keyword evidence="2 6" id="KW-0812">Transmembrane</keyword>
<name>A0A7G1H3E0_9BACT</name>
<evidence type="ECO:0000256" key="6">
    <source>
        <dbReference type="SAM" id="Phobius"/>
    </source>
</evidence>
<keyword evidence="5 6" id="KW-0472">Membrane</keyword>
<evidence type="ECO:0000259" key="7">
    <source>
        <dbReference type="Pfam" id="PF05140"/>
    </source>
</evidence>
<feature type="domain" description="ResB-like" evidence="7">
    <location>
        <begin position="391"/>
        <end position="465"/>
    </location>
</feature>
<dbReference type="GO" id="GO:0017004">
    <property type="term" value="P:cytochrome complex assembly"/>
    <property type="evidence" value="ECO:0007669"/>
    <property type="project" value="UniProtKB-KW"/>
</dbReference>
<proteinExistence type="predicted"/>
<dbReference type="Pfam" id="PF05140">
    <property type="entry name" value="ResB"/>
    <property type="match status" value="2"/>
</dbReference>
<evidence type="ECO:0000313" key="9">
    <source>
        <dbReference type="Proteomes" id="UP000516360"/>
    </source>
</evidence>
<evidence type="ECO:0000256" key="1">
    <source>
        <dbReference type="ARBA" id="ARBA00004141"/>
    </source>
</evidence>
<evidence type="ECO:0000256" key="2">
    <source>
        <dbReference type="ARBA" id="ARBA00022692"/>
    </source>
</evidence>
<dbReference type="GO" id="GO:0016020">
    <property type="term" value="C:membrane"/>
    <property type="evidence" value="ECO:0007669"/>
    <property type="project" value="UniProtKB-SubCell"/>
</dbReference>
<accession>A0A7G1H3E0</accession>
<keyword evidence="4 6" id="KW-1133">Transmembrane helix</keyword>
<dbReference type="EMBL" id="AP022873">
    <property type="protein sequence ID" value="BCB96671.1"/>
    <property type="molecule type" value="Genomic_DNA"/>
</dbReference>
<feature type="domain" description="ResB-like" evidence="7">
    <location>
        <begin position="23"/>
        <end position="366"/>
    </location>
</feature>
<protein>
    <submittedName>
        <fullName evidence="8">Cytochrome c biogenesis protein</fullName>
    </submittedName>
</protein>
<keyword evidence="9" id="KW-1185">Reference proteome</keyword>
<evidence type="ECO:0000256" key="4">
    <source>
        <dbReference type="ARBA" id="ARBA00022989"/>
    </source>
</evidence>
<evidence type="ECO:0000256" key="3">
    <source>
        <dbReference type="ARBA" id="ARBA00022748"/>
    </source>
</evidence>
<organism evidence="8 9">
    <name type="scientific">Dissulfurispira thermophila</name>
    <dbReference type="NCBI Taxonomy" id="2715679"/>
    <lineage>
        <taxon>Bacteria</taxon>
        <taxon>Pseudomonadati</taxon>
        <taxon>Nitrospirota</taxon>
        <taxon>Thermodesulfovibrionia</taxon>
        <taxon>Thermodesulfovibrionales</taxon>
        <taxon>Dissulfurispiraceae</taxon>
        <taxon>Dissulfurispira</taxon>
    </lineage>
</organism>
<dbReference type="AlphaFoldDB" id="A0A7G1H3E0"/>
<sequence length="474" mass="53531">MSNKKQNQGIVNRVWNFFSSITLAVVVFSIISLTSIVGTIIEQGAEPERNIKLLSKFFGEASPTVFRILDSLGFTNMFHSWWFIALLFIFAANLIICSLDRLPRIWNMVKEPIKPISHDVLNTMPIKKEMILKEKLDNAKTTVESLLRNIGFKANVHIVDKGLQIYAEKGRLSRLGVYVTHFSIILILIGAVIGIFFGFNASLNLLEGTTSAVAYTRNGKEIPLGFEIGCNDFEVSFYENSDTPKAFKSWLTILENGRPVKINGKEVTEIDVNRPLRYKGITFYQSSYGFSPTKDSLFKFSVTSNNGKEQDIQIKFGESFNIPDTNIMGKVSDFSPALGIDESGRLFTYAEMMNNPAVFVEFTENGKPKYNQWILKRYPQTWKVPDGIIEFKDLWGAQYTGLQVRKDPGVWIVYLGCIVMAIGLYAAFFMSHRRIWINLNEDKNGTRIVIAASVNKNKAAFEQKIEKLSGGLHG</sequence>
<dbReference type="KEGG" id="dtp:JZK55_15930"/>
<reference evidence="8 9" key="1">
    <citation type="submission" date="2020-03" db="EMBL/GenBank/DDBJ databases">
        <title>Complete genome sequences of two sulfur-disproportionating bacterial strains T55J and Mzg5.</title>
        <authorList>
            <person name="Umezawa K."/>
            <person name="Kojima H."/>
            <person name="Kato Y."/>
            <person name="Fukui M."/>
        </authorList>
    </citation>
    <scope>NUCLEOTIDE SEQUENCE [LARGE SCALE GENOMIC DNA]</scope>
    <source>
        <strain evidence="8 9">T55J</strain>
    </source>
</reference>
<feature type="transmembrane region" description="Helical" evidence="6">
    <location>
        <begin position="80"/>
        <end position="99"/>
    </location>
</feature>
<comment type="subcellular location">
    <subcellularLocation>
        <location evidence="1">Membrane</location>
        <topology evidence="1">Multi-pass membrane protein</topology>
    </subcellularLocation>
</comment>
<evidence type="ECO:0000256" key="5">
    <source>
        <dbReference type="ARBA" id="ARBA00023136"/>
    </source>
</evidence>
<dbReference type="PANTHER" id="PTHR31566">
    <property type="entry name" value="CYTOCHROME C BIOGENESIS PROTEIN CCS1, CHLOROPLASTIC"/>
    <property type="match status" value="1"/>
</dbReference>
<dbReference type="RefSeq" id="WP_203471856.1">
    <property type="nucleotide sequence ID" value="NZ_AP022873.1"/>
</dbReference>
<feature type="transmembrane region" description="Helical" evidence="6">
    <location>
        <begin position="21"/>
        <end position="41"/>
    </location>
</feature>
<feature type="transmembrane region" description="Helical" evidence="6">
    <location>
        <begin position="411"/>
        <end position="430"/>
    </location>
</feature>